<dbReference type="InterPro" id="IPR036396">
    <property type="entry name" value="Cyt_P450_sf"/>
</dbReference>
<keyword evidence="10" id="KW-0472">Membrane</keyword>
<evidence type="ECO:0000256" key="10">
    <source>
        <dbReference type="ARBA" id="ARBA00023136"/>
    </source>
</evidence>
<keyword evidence="6" id="KW-1133">Transmembrane helix</keyword>
<comment type="subcellular location">
    <subcellularLocation>
        <location evidence="1">Membrane</location>
    </subcellularLocation>
</comment>
<dbReference type="SUPFAM" id="SSF48264">
    <property type="entry name" value="Cytochrome P450"/>
    <property type="match status" value="1"/>
</dbReference>
<evidence type="ECO:0000256" key="7">
    <source>
        <dbReference type="ARBA" id="ARBA00023002"/>
    </source>
</evidence>
<dbReference type="InterPro" id="IPR050665">
    <property type="entry name" value="Cytochrome_P450_Monooxygen"/>
</dbReference>
<keyword evidence="4" id="KW-0812">Transmembrane</keyword>
<evidence type="ECO:0000256" key="3">
    <source>
        <dbReference type="ARBA" id="ARBA00022617"/>
    </source>
</evidence>
<gene>
    <name evidence="13" type="ORF">CKAN_00506200</name>
</gene>
<feature type="binding site" description="axial binding residue" evidence="11">
    <location>
        <position position="478"/>
    </location>
    <ligand>
        <name>heme</name>
        <dbReference type="ChEBI" id="CHEBI:30413"/>
    </ligand>
    <ligandPart>
        <name>Fe</name>
        <dbReference type="ChEBI" id="CHEBI:18248"/>
    </ligandPart>
</feature>
<dbReference type="PANTHER" id="PTHR24282:SF135">
    <property type="entry name" value="CYTOCHROME P450 709B2"/>
    <property type="match status" value="1"/>
</dbReference>
<evidence type="ECO:0000256" key="9">
    <source>
        <dbReference type="ARBA" id="ARBA00023033"/>
    </source>
</evidence>
<dbReference type="Proteomes" id="UP000283530">
    <property type="component" value="Unassembled WGS sequence"/>
</dbReference>
<evidence type="ECO:0000313" key="14">
    <source>
        <dbReference type="Proteomes" id="UP000283530"/>
    </source>
</evidence>
<evidence type="ECO:0000256" key="11">
    <source>
        <dbReference type="PIRSR" id="PIRSR602401-1"/>
    </source>
</evidence>
<evidence type="ECO:0000256" key="6">
    <source>
        <dbReference type="ARBA" id="ARBA00022989"/>
    </source>
</evidence>
<sequence length="532" mass="60874">MEYLSTLLVILQLLFLSILWKLFSFLVWRPYTLTKWFAKQGIRGPTYSLVSGCLEEIKSLRRDASKTVMDTYSNDIIPRVQPHYHKWVSLYGETFFYWHGTEPRVFICEPEQAKEVLSNKFGFYPKPKSTPALAALLGKGLVLVEGLDWVRHRRAVSPAFNIDKIKMTPGFVRQMMTKRMAACTLSMLNEWQEKLIEAKGQYVEMDMNVEFKQLTADIISHTAFGTSFMEGKEVFEIQVELMERAIASSADIDVPGIQYLPTRWNIRTWILKRRLRNSLKNIIVNRLKSKVDGGSDTSYGDDLLGLMMGLSTSESSRKQDSGLELNMDEIMDECKTFFLAGHETTSYLLTWSMFLLSINKEWQEKLREEVLREFGMGIPDSDKLGKLKLVNMVLLETLRLYSPAITLSRKASKEMKLGNLTIPKDTHITIPLAIIHRNKKYWGEDANEFNPMRFAEGVKNAAKHPNALIAFSIGPRACIGQNFAMMEGKMVMALILQRFSISLSPNYKHAPADRVTLQPQYGLPILLKPLQV</sequence>
<reference evidence="13 14" key="1">
    <citation type="journal article" date="2019" name="Nat. Plants">
        <title>Stout camphor tree genome fills gaps in understanding of flowering plant genome evolution.</title>
        <authorList>
            <person name="Chaw S.M."/>
            <person name="Liu Y.C."/>
            <person name="Wu Y.W."/>
            <person name="Wang H.Y."/>
            <person name="Lin C.I."/>
            <person name="Wu C.S."/>
            <person name="Ke H.M."/>
            <person name="Chang L.Y."/>
            <person name="Hsu C.Y."/>
            <person name="Yang H.T."/>
            <person name="Sudianto E."/>
            <person name="Hsu M.H."/>
            <person name="Wu K.P."/>
            <person name="Wang L.N."/>
            <person name="Leebens-Mack J.H."/>
            <person name="Tsai I.J."/>
        </authorList>
    </citation>
    <scope>NUCLEOTIDE SEQUENCE [LARGE SCALE GENOMIC DNA]</scope>
    <source>
        <strain evidence="14">cv. Chaw 1501</strain>
        <tissue evidence="13">Young leaves</tissue>
    </source>
</reference>
<keyword evidence="14" id="KW-1185">Reference proteome</keyword>
<dbReference type="AlphaFoldDB" id="A0A443NDM2"/>
<dbReference type="OrthoDB" id="1470350at2759"/>
<comment type="caution">
    <text evidence="13">The sequence shown here is derived from an EMBL/GenBank/DDBJ whole genome shotgun (WGS) entry which is preliminary data.</text>
</comment>
<dbReference type="GO" id="GO:0004497">
    <property type="term" value="F:monooxygenase activity"/>
    <property type="evidence" value="ECO:0007669"/>
    <property type="project" value="UniProtKB-KW"/>
</dbReference>
<dbReference type="STRING" id="337451.A0A443NDM2"/>
<evidence type="ECO:0000256" key="4">
    <source>
        <dbReference type="ARBA" id="ARBA00022692"/>
    </source>
</evidence>
<dbReference type="PRINTS" id="PR00463">
    <property type="entry name" value="EP450I"/>
</dbReference>
<dbReference type="GO" id="GO:0016020">
    <property type="term" value="C:membrane"/>
    <property type="evidence" value="ECO:0007669"/>
    <property type="project" value="UniProtKB-SubCell"/>
</dbReference>
<dbReference type="InterPro" id="IPR017972">
    <property type="entry name" value="Cyt_P450_CS"/>
</dbReference>
<evidence type="ECO:0000313" key="13">
    <source>
        <dbReference type="EMBL" id="RWR76611.1"/>
    </source>
</evidence>
<evidence type="ECO:0000256" key="2">
    <source>
        <dbReference type="ARBA" id="ARBA00010617"/>
    </source>
</evidence>
<accession>A0A443NDM2</accession>
<dbReference type="GO" id="GO:0016705">
    <property type="term" value="F:oxidoreductase activity, acting on paired donors, with incorporation or reduction of molecular oxygen"/>
    <property type="evidence" value="ECO:0007669"/>
    <property type="project" value="InterPro"/>
</dbReference>
<dbReference type="EMBL" id="QPKB01000002">
    <property type="protein sequence ID" value="RWR76611.1"/>
    <property type="molecule type" value="Genomic_DNA"/>
</dbReference>
<dbReference type="GO" id="GO:0020037">
    <property type="term" value="F:heme binding"/>
    <property type="evidence" value="ECO:0007669"/>
    <property type="project" value="InterPro"/>
</dbReference>
<keyword evidence="8 11" id="KW-0408">Iron</keyword>
<keyword evidence="3 11" id="KW-0349">Heme</keyword>
<keyword evidence="7 12" id="KW-0560">Oxidoreductase</keyword>
<evidence type="ECO:0000256" key="5">
    <source>
        <dbReference type="ARBA" id="ARBA00022723"/>
    </source>
</evidence>
<dbReference type="PROSITE" id="PS00086">
    <property type="entry name" value="CYTOCHROME_P450"/>
    <property type="match status" value="1"/>
</dbReference>
<name>A0A443NDM2_9MAGN</name>
<dbReference type="GO" id="GO:0005506">
    <property type="term" value="F:iron ion binding"/>
    <property type="evidence" value="ECO:0007669"/>
    <property type="project" value="InterPro"/>
</dbReference>
<dbReference type="PRINTS" id="PR00385">
    <property type="entry name" value="P450"/>
</dbReference>
<evidence type="ECO:0000256" key="12">
    <source>
        <dbReference type="RuleBase" id="RU000461"/>
    </source>
</evidence>
<proteinExistence type="inferred from homology"/>
<keyword evidence="9 12" id="KW-0503">Monooxygenase</keyword>
<keyword evidence="5 11" id="KW-0479">Metal-binding</keyword>
<dbReference type="Pfam" id="PF00067">
    <property type="entry name" value="p450"/>
    <property type="match status" value="1"/>
</dbReference>
<comment type="cofactor">
    <cofactor evidence="11">
        <name>heme</name>
        <dbReference type="ChEBI" id="CHEBI:30413"/>
    </cofactor>
</comment>
<organism evidence="13 14">
    <name type="scientific">Cinnamomum micranthum f. kanehirae</name>
    <dbReference type="NCBI Taxonomy" id="337451"/>
    <lineage>
        <taxon>Eukaryota</taxon>
        <taxon>Viridiplantae</taxon>
        <taxon>Streptophyta</taxon>
        <taxon>Embryophyta</taxon>
        <taxon>Tracheophyta</taxon>
        <taxon>Spermatophyta</taxon>
        <taxon>Magnoliopsida</taxon>
        <taxon>Magnoliidae</taxon>
        <taxon>Laurales</taxon>
        <taxon>Lauraceae</taxon>
        <taxon>Cinnamomum</taxon>
    </lineage>
</organism>
<dbReference type="Gene3D" id="1.10.630.10">
    <property type="entry name" value="Cytochrome P450"/>
    <property type="match status" value="1"/>
</dbReference>
<evidence type="ECO:0000256" key="1">
    <source>
        <dbReference type="ARBA" id="ARBA00004370"/>
    </source>
</evidence>
<dbReference type="InterPro" id="IPR001128">
    <property type="entry name" value="Cyt_P450"/>
</dbReference>
<comment type="similarity">
    <text evidence="2 12">Belongs to the cytochrome P450 family.</text>
</comment>
<protein>
    <submittedName>
        <fullName evidence="13">Cytochrome P450 709B2-like protein</fullName>
    </submittedName>
</protein>
<evidence type="ECO:0000256" key="8">
    <source>
        <dbReference type="ARBA" id="ARBA00023004"/>
    </source>
</evidence>
<dbReference type="PANTHER" id="PTHR24282">
    <property type="entry name" value="CYTOCHROME P450 FAMILY MEMBER"/>
    <property type="match status" value="1"/>
</dbReference>
<dbReference type="InterPro" id="IPR002401">
    <property type="entry name" value="Cyt_P450_E_grp-I"/>
</dbReference>